<evidence type="ECO:0000313" key="2">
    <source>
        <dbReference type="Proteomes" id="UP000234331"/>
    </source>
</evidence>
<sequence length="23" mass="2779">MISCTYRTLVRQDGRLIKIQDRL</sequence>
<evidence type="ECO:0000313" key="1">
    <source>
        <dbReference type="EMBL" id="SNQ48960.1"/>
    </source>
</evidence>
<name>A0A2I2KTH4_9ACTN</name>
<proteinExistence type="predicted"/>
<reference evidence="1 2" key="1">
    <citation type="submission" date="2017-06" db="EMBL/GenBank/DDBJ databases">
        <authorList>
            <person name="Kim H.J."/>
            <person name="Triplett B.A."/>
        </authorList>
    </citation>
    <scope>NUCLEOTIDE SEQUENCE [LARGE SCALE GENOMIC DNA]</scope>
    <source>
        <strain evidence="1">FRACA_ARgP5</strain>
    </source>
</reference>
<gene>
    <name evidence="1" type="ORF">FRACA_2950002</name>
</gene>
<organism evidence="1 2">
    <name type="scientific">Frankia canadensis</name>
    <dbReference type="NCBI Taxonomy" id="1836972"/>
    <lineage>
        <taxon>Bacteria</taxon>
        <taxon>Bacillati</taxon>
        <taxon>Actinomycetota</taxon>
        <taxon>Actinomycetes</taxon>
        <taxon>Frankiales</taxon>
        <taxon>Frankiaceae</taxon>
        <taxon>Frankia</taxon>
    </lineage>
</organism>
<dbReference type="Proteomes" id="UP000234331">
    <property type="component" value="Unassembled WGS sequence"/>
</dbReference>
<keyword evidence="2" id="KW-1185">Reference proteome</keyword>
<dbReference type="EMBL" id="FZMO01000218">
    <property type="protein sequence ID" value="SNQ48960.1"/>
    <property type="molecule type" value="Genomic_DNA"/>
</dbReference>
<accession>A0A2I2KTH4</accession>
<protein>
    <submittedName>
        <fullName evidence="1">Uncharacterized protein</fullName>
    </submittedName>
</protein>
<dbReference type="AlphaFoldDB" id="A0A2I2KTH4"/>